<dbReference type="Proteomes" id="UP000199607">
    <property type="component" value="Unassembled WGS sequence"/>
</dbReference>
<protein>
    <submittedName>
        <fullName evidence="3">Glycosyltransferase involved in cell wall bisynthesis</fullName>
    </submittedName>
</protein>
<dbReference type="GO" id="GO:0016757">
    <property type="term" value="F:glycosyltransferase activity"/>
    <property type="evidence" value="ECO:0007669"/>
    <property type="project" value="InterPro"/>
</dbReference>
<evidence type="ECO:0000313" key="3">
    <source>
        <dbReference type="EMBL" id="SFK65405.1"/>
    </source>
</evidence>
<feature type="domain" description="Glycosyltransferase subfamily 4-like N-terminal" evidence="2">
    <location>
        <begin position="15"/>
        <end position="200"/>
    </location>
</feature>
<evidence type="ECO:0000313" key="4">
    <source>
        <dbReference type="Proteomes" id="UP000199607"/>
    </source>
</evidence>
<proteinExistence type="predicted"/>
<sequence>MDICVISNLFPPEVVGGAEKHAKADVNELVNRGHDVSVITTRSSSGGTYFSFEESELGGATVYRFTPLNAYSPIEHQSVSAWKKPIQHVVDIWNPHVYLLVKKKLCQISPDIVHIHNHSGLSPSVFAAVSSHEIPVVHTLHDYEALHVRTNLFDGEKISDPGIGMKPYQKIYRQLVEPHLDYVVSPSQFVLEKHHSEGVYSTVPCSRVPLGISSKSTDSVSSRPSNSDQLQLMFAGQHTHQKGIDILIKAVRKSSLENLHLNIYGKGPESSKLEDLASDEPRITFHGFVDDEELQDAYAASHFTVVPSRWYDNSPMVIYESYNRGTPVIGANIGGIPELITDGETGILFAPNDVDSLQGALERAASLPYDEIQTQVEETKSYCISNHIDEIISIYEDILR</sequence>
<dbReference type="PANTHER" id="PTHR45947">
    <property type="entry name" value="SULFOQUINOVOSYL TRANSFERASE SQD2"/>
    <property type="match status" value="1"/>
</dbReference>
<keyword evidence="4" id="KW-1185">Reference proteome</keyword>
<dbReference type="EMBL" id="FOTC01000001">
    <property type="protein sequence ID" value="SFK65405.1"/>
    <property type="molecule type" value="Genomic_DNA"/>
</dbReference>
<dbReference type="InterPro" id="IPR001296">
    <property type="entry name" value="Glyco_trans_1"/>
</dbReference>
<feature type="domain" description="Glycosyl transferase family 1" evidence="1">
    <location>
        <begin position="223"/>
        <end position="368"/>
    </location>
</feature>
<accession>A0A1I4B985</accession>
<evidence type="ECO:0000259" key="2">
    <source>
        <dbReference type="Pfam" id="PF13439"/>
    </source>
</evidence>
<keyword evidence="3" id="KW-0808">Transferase</keyword>
<dbReference type="AlphaFoldDB" id="A0A1I4B985"/>
<dbReference type="STRING" id="553466.SAMN04487950_0407"/>
<dbReference type="Pfam" id="PF00534">
    <property type="entry name" value="Glycos_transf_1"/>
    <property type="match status" value="1"/>
</dbReference>
<name>A0A1I4B985_9EURY</name>
<dbReference type="Pfam" id="PF13439">
    <property type="entry name" value="Glyco_transf_4"/>
    <property type="match status" value="1"/>
</dbReference>
<dbReference type="PANTHER" id="PTHR45947:SF3">
    <property type="entry name" value="SULFOQUINOVOSYL TRANSFERASE SQD2"/>
    <property type="match status" value="1"/>
</dbReference>
<dbReference type="SUPFAM" id="SSF53756">
    <property type="entry name" value="UDP-Glycosyltransferase/glycogen phosphorylase"/>
    <property type="match status" value="1"/>
</dbReference>
<organism evidence="3 4">
    <name type="scientific">Halogranum rubrum</name>
    <dbReference type="NCBI Taxonomy" id="553466"/>
    <lineage>
        <taxon>Archaea</taxon>
        <taxon>Methanobacteriati</taxon>
        <taxon>Methanobacteriota</taxon>
        <taxon>Stenosarchaea group</taxon>
        <taxon>Halobacteria</taxon>
        <taxon>Halobacteriales</taxon>
        <taxon>Haloferacaceae</taxon>
    </lineage>
</organism>
<dbReference type="InterPro" id="IPR050194">
    <property type="entry name" value="Glycosyltransferase_grp1"/>
</dbReference>
<dbReference type="CDD" id="cd03823">
    <property type="entry name" value="GT4_ExpE7-like"/>
    <property type="match status" value="1"/>
</dbReference>
<gene>
    <name evidence="3" type="ORF">SAMN04487950_0407</name>
</gene>
<dbReference type="InterPro" id="IPR028098">
    <property type="entry name" value="Glyco_trans_4-like_N"/>
</dbReference>
<reference evidence="4" key="1">
    <citation type="submission" date="2016-10" db="EMBL/GenBank/DDBJ databases">
        <authorList>
            <person name="Varghese N."/>
            <person name="Submissions S."/>
        </authorList>
    </citation>
    <scope>NUCLEOTIDE SEQUENCE [LARGE SCALE GENOMIC DNA]</scope>
    <source>
        <strain evidence="4">CGMCC 1.7738</strain>
    </source>
</reference>
<evidence type="ECO:0000259" key="1">
    <source>
        <dbReference type="Pfam" id="PF00534"/>
    </source>
</evidence>
<dbReference type="Gene3D" id="3.40.50.2000">
    <property type="entry name" value="Glycogen Phosphorylase B"/>
    <property type="match status" value="2"/>
</dbReference>
<dbReference type="RefSeq" id="WP_089865071.1">
    <property type="nucleotide sequence ID" value="NZ_FOTC01000001.1"/>
</dbReference>